<evidence type="ECO:0000256" key="1">
    <source>
        <dbReference type="SAM" id="MobiDB-lite"/>
    </source>
</evidence>
<dbReference type="InterPro" id="IPR045851">
    <property type="entry name" value="AMP-bd_C_sf"/>
</dbReference>
<dbReference type="PANTHER" id="PTHR45527:SF1">
    <property type="entry name" value="FATTY ACID SYNTHASE"/>
    <property type="match status" value="1"/>
</dbReference>
<dbReference type="GO" id="GO:0043041">
    <property type="term" value="P:amino acid activation for nonribosomal peptide biosynthetic process"/>
    <property type="evidence" value="ECO:0007669"/>
    <property type="project" value="TreeGrafter"/>
</dbReference>
<dbReference type="InterPro" id="IPR042099">
    <property type="entry name" value="ANL_N_sf"/>
</dbReference>
<name>A0A927BNJ0_STRGL</name>
<dbReference type="SUPFAM" id="SSF56801">
    <property type="entry name" value="Acetyl-CoA synthetase-like"/>
    <property type="match status" value="1"/>
</dbReference>
<sequence>MLAAGGSYVPLDPAAPVRRLREVARRAELAAVVTDAEGWAGLGLSDIAGLLVDRALPFQRGRLGGGTLTEFEALPEADGALPGPGRPGGPRPDDVAYTVFTSGSTGAPKGVLVEHRGAVNLARWVAGTTDLGPGSRVTQNASLHFDASVQQIFSAWSAGATLLPVPETVRVDGARLYGWLAEQGVTHWDSVPSLWAPVVEHCAGRIAAGETVLPALRAVLLAGEVLPAARVNEWRPWQQGHRLFNIYGPTEVTVDATAYEVTGPVTGGAPPIGRPLPGLRALVLDADGHPCPPEADGELLLGGIGVARGYLDDPALTRERFVAREGGRWYRTGDLVRYTAEGDLVFSGRRDDQVKVRGVRIELAEVERALHADPRVAEAIAVVLDDAQGRHELAAAVITRTPVAGADLRASLAEELPAAMVPTRVLVVDALRAPPTARPTGGRARAWCGTSPTRATAVRGPRP</sequence>
<feature type="region of interest" description="Disordered" evidence="1">
    <location>
        <begin position="437"/>
        <end position="463"/>
    </location>
</feature>
<dbReference type="Gene3D" id="3.40.50.12780">
    <property type="entry name" value="N-terminal domain of ligase-like"/>
    <property type="match status" value="1"/>
</dbReference>
<comment type="caution">
    <text evidence="4">The sequence shown here is derived from an EMBL/GenBank/DDBJ whole genome shotgun (WGS) entry which is preliminary data.</text>
</comment>
<dbReference type="EMBL" id="JACWUS010000026">
    <property type="protein sequence ID" value="MBD2830529.1"/>
    <property type="molecule type" value="Genomic_DNA"/>
</dbReference>
<evidence type="ECO:0000313" key="4">
    <source>
        <dbReference type="EMBL" id="MBD2830529.1"/>
    </source>
</evidence>
<dbReference type="GO" id="GO:0031177">
    <property type="term" value="F:phosphopantetheine binding"/>
    <property type="evidence" value="ECO:0007669"/>
    <property type="project" value="TreeGrafter"/>
</dbReference>
<accession>A0A927BNJ0</accession>
<evidence type="ECO:0000259" key="3">
    <source>
        <dbReference type="Pfam" id="PF13193"/>
    </source>
</evidence>
<dbReference type="Pfam" id="PF00501">
    <property type="entry name" value="AMP-binding"/>
    <property type="match status" value="1"/>
</dbReference>
<organism evidence="4">
    <name type="scientific">Streptomyces globisporus</name>
    <dbReference type="NCBI Taxonomy" id="1908"/>
    <lineage>
        <taxon>Bacteria</taxon>
        <taxon>Bacillati</taxon>
        <taxon>Actinomycetota</taxon>
        <taxon>Actinomycetes</taxon>
        <taxon>Kitasatosporales</taxon>
        <taxon>Streptomycetaceae</taxon>
        <taxon>Streptomyces</taxon>
    </lineage>
</organism>
<reference evidence="4" key="1">
    <citation type="journal article" date="2020" name="PLoS ONE">
        <title>Isolation and characterization of Streptomyces bacteriophages and Streptomyces strains encoding biosynthetic arsenals: Streptomyces strains and phages for antibiotic discovery.</title>
        <authorList>
            <person name="Montano E.T."/>
            <person name="Nideffer J.F."/>
            <person name="Brumage L."/>
            <person name="Erb M."/>
            <person name="Derman A.I."/>
            <person name="Davis J.P."/>
            <person name="Estrada E."/>
            <person name="Fu S."/>
            <person name="Le D."/>
            <person name="Vuppala A."/>
            <person name="Tran C."/>
            <person name="Luterstein E."/>
            <person name="Lakkaraju S."/>
            <person name="Panchagnula S."/>
            <person name="Ren C."/>
            <person name="Doan J."/>
            <person name="Tran S."/>
            <person name="Soriano J."/>
            <person name="Fujita Y."/>
            <person name="Gutala P."/>
            <person name="Fujii Q."/>
            <person name="Lee M."/>
            <person name="Bui A."/>
            <person name="Villarreal C."/>
            <person name="Shing S.R."/>
            <person name="Kim S."/>
            <person name="Freeman D."/>
            <person name="Racha V."/>
            <person name="Ho A."/>
            <person name="Kumar P."/>
            <person name="Falah K."/>
            <person name="Dawson T."/>
            <person name="Enustun E."/>
            <person name="Prichard A."/>
            <person name="Gomez A."/>
            <person name="Khanna K."/>
            <person name="Trigg S."/>
            <person name="Fernandez L."/>
            <person name="Pogliano K."/>
            <person name="Pogliano J."/>
        </authorList>
    </citation>
    <scope>NUCLEOTIDE SEQUENCE</scope>
    <source>
        <strain evidence="4">QF2</strain>
    </source>
</reference>
<dbReference type="InterPro" id="IPR025110">
    <property type="entry name" value="AMP-bd_C"/>
</dbReference>
<dbReference type="GO" id="GO:0005737">
    <property type="term" value="C:cytoplasm"/>
    <property type="evidence" value="ECO:0007669"/>
    <property type="project" value="TreeGrafter"/>
</dbReference>
<feature type="domain" description="AMP-binding enzyme C-terminal" evidence="3">
    <location>
        <begin position="365"/>
        <end position="431"/>
    </location>
</feature>
<dbReference type="GO" id="GO:0044550">
    <property type="term" value="P:secondary metabolite biosynthetic process"/>
    <property type="evidence" value="ECO:0007669"/>
    <property type="project" value="TreeGrafter"/>
</dbReference>
<feature type="domain" description="AMP-dependent synthetase/ligase" evidence="2">
    <location>
        <begin position="2"/>
        <end position="311"/>
    </location>
</feature>
<dbReference type="NCBIfam" id="TIGR01733">
    <property type="entry name" value="AA-adenyl-dom"/>
    <property type="match status" value="1"/>
</dbReference>
<dbReference type="PANTHER" id="PTHR45527">
    <property type="entry name" value="NONRIBOSOMAL PEPTIDE SYNTHETASE"/>
    <property type="match status" value="1"/>
</dbReference>
<protein>
    <submittedName>
        <fullName evidence="4">Amino acid adenylation domain-containing protein</fullName>
    </submittedName>
</protein>
<dbReference type="InterPro" id="IPR000873">
    <property type="entry name" value="AMP-dep_synth/lig_dom"/>
</dbReference>
<evidence type="ECO:0000259" key="2">
    <source>
        <dbReference type="Pfam" id="PF00501"/>
    </source>
</evidence>
<proteinExistence type="predicted"/>
<dbReference type="Gene3D" id="3.30.300.30">
    <property type="match status" value="1"/>
</dbReference>
<gene>
    <name evidence="4" type="ORF">ID875_29220</name>
</gene>
<dbReference type="Pfam" id="PF13193">
    <property type="entry name" value="AMP-binding_C"/>
    <property type="match status" value="1"/>
</dbReference>
<dbReference type="AlphaFoldDB" id="A0A927BNJ0"/>
<dbReference type="CDD" id="cd05930">
    <property type="entry name" value="A_NRPS"/>
    <property type="match status" value="1"/>
</dbReference>
<dbReference type="InterPro" id="IPR010071">
    <property type="entry name" value="AA_adenyl_dom"/>
</dbReference>